<dbReference type="AlphaFoldDB" id="A0A6A6VJ87"/>
<dbReference type="EMBL" id="MU006565">
    <property type="protein sequence ID" value="KAF2749869.1"/>
    <property type="molecule type" value="Genomic_DNA"/>
</dbReference>
<reference evidence="1" key="1">
    <citation type="journal article" date="2020" name="Stud. Mycol.">
        <title>101 Dothideomycetes genomes: a test case for predicting lifestyles and emergence of pathogens.</title>
        <authorList>
            <person name="Haridas S."/>
            <person name="Albert R."/>
            <person name="Binder M."/>
            <person name="Bloem J."/>
            <person name="Labutti K."/>
            <person name="Salamov A."/>
            <person name="Andreopoulos B."/>
            <person name="Baker S."/>
            <person name="Barry K."/>
            <person name="Bills G."/>
            <person name="Bluhm B."/>
            <person name="Cannon C."/>
            <person name="Castanera R."/>
            <person name="Culley D."/>
            <person name="Daum C."/>
            <person name="Ezra D."/>
            <person name="Gonzalez J."/>
            <person name="Henrissat B."/>
            <person name="Kuo A."/>
            <person name="Liang C."/>
            <person name="Lipzen A."/>
            <person name="Lutzoni F."/>
            <person name="Magnuson J."/>
            <person name="Mondo S."/>
            <person name="Nolan M."/>
            <person name="Ohm R."/>
            <person name="Pangilinan J."/>
            <person name="Park H.-J."/>
            <person name="Ramirez L."/>
            <person name="Alfaro M."/>
            <person name="Sun H."/>
            <person name="Tritt A."/>
            <person name="Yoshinaga Y."/>
            <person name="Zwiers L.-H."/>
            <person name="Turgeon B."/>
            <person name="Goodwin S."/>
            <person name="Spatafora J."/>
            <person name="Crous P."/>
            <person name="Grigoriev I."/>
        </authorList>
    </citation>
    <scope>NUCLEOTIDE SEQUENCE</scope>
    <source>
        <strain evidence="1">CBS 119925</strain>
    </source>
</reference>
<dbReference type="Proteomes" id="UP000799440">
    <property type="component" value="Unassembled WGS sequence"/>
</dbReference>
<name>A0A6A6VJ87_9PLEO</name>
<accession>A0A6A6VJ87</accession>
<organism evidence="1 2">
    <name type="scientific">Sporormia fimetaria CBS 119925</name>
    <dbReference type="NCBI Taxonomy" id="1340428"/>
    <lineage>
        <taxon>Eukaryota</taxon>
        <taxon>Fungi</taxon>
        <taxon>Dikarya</taxon>
        <taxon>Ascomycota</taxon>
        <taxon>Pezizomycotina</taxon>
        <taxon>Dothideomycetes</taxon>
        <taxon>Pleosporomycetidae</taxon>
        <taxon>Pleosporales</taxon>
        <taxon>Sporormiaceae</taxon>
        <taxon>Sporormia</taxon>
    </lineage>
</organism>
<evidence type="ECO:0000313" key="1">
    <source>
        <dbReference type="EMBL" id="KAF2749869.1"/>
    </source>
</evidence>
<protein>
    <submittedName>
        <fullName evidence="1">Uncharacterized protein</fullName>
    </submittedName>
</protein>
<sequence length="497" mass="56743">MTTRETTTRTPAEDAPSKITRALILRNLRGPDAKQNTRPRSEGSWEAVQDLIIPRVEVSIGSLKDARVWLFALADQEQKRVEFISEFKNDDGWVSEIALSSPLDTEILTRIAAGQVPAPKEQEDLLAPFREGNAERGGSSYEELTEVIHKWNQRVLREEFGNGNRPDQREELLYLLEERVRVVTCVKRGKCPKSDLEDNNGRLLAALHAFRPDTTRFATQRPYAILVTMVANTRIADPDIRLDPELWLNVWKALFVEVRFWLTETSKEQKSLEQQLALAAACRDHKNIDRLRTERSLRDHEIKKQSARALLSDVKQARKNLYRRALDDLEELTIAQAAQKGLFDDRDAPEPADLYETCDAVDAELVRLFQDDGDVLRTACEATDANIDILRGMSADSYRRARKFAAMDIKDLAERAKVRKERMTHPGTATMMVNVKQETERMWATSKLVLRRVESMESKMQDIYAAAKRRLGAYDAVYNEVEKAIEQYDKGKSPQAG</sequence>
<dbReference type="OrthoDB" id="3800294at2759"/>
<keyword evidence="2" id="KW-1185">Reference proteome</keyword>
<proteinExistence type="predicted"/>
<gene>
    <name evidence="1" type="ORF">M011DRAFT_465530</name>
</gene>
<evidence type="ECO:0000313" key="2">
    <source>
        <dbReference type="Proteomes" id="UP000799440"/>
    </source>
</evidence>